<evidence type="ECO:0000313" key="2">
    <source>
        <dbReference type="EMBL" id="TGZ85339.1"/>
    </source>
</evidence>
<dbReference type="FunCoup" id="A0A4S2N7K5">
    <property type="interactions" value="128"/>
</dbReference>
<dbReference type="OrthoDB" id="420264at2759"/>
<dbReference type="GO" id="GO:0016787">
    <property type="term" value="F:hydrolase activity"/>
    <property type="evidence" value="ECO:0007669"/>
    <property type="project" value="UniProtKB-KW"/>
</dbReference>
<dbReference type="AlphaFoldDB" id="A0A4S2N7K5"/>
<sequence length="343" mass="37582">MAAPASQSAPAPAANLSLKSLEELKETLHYDTQHPLQHVDIYQTSKAPETVWIVFIHGGAWRDPTKTTSVCLPLFTHLHRTLNGYQSPTSSKCTPTTPINPAIPPFRPLPPSSDPISFASLSYRLSPHPEYPNVSPPNTSQHPDHINDVEAGIAFLKRERGMRRYIVVGHSAGGTMGGQMIYRSMQRWRKAIAAGEKVEEPHKSLISMIGVEGIYSLPSISTEGGPEYDKFLVAAFGPKPAASNTESAEKTERNTWEEASPAITGIDGYKGLVVLVHSDEDKLVSWDQVDEMKTVVENTRGVGGGCRVLKVKGEHDEVLEEERFGCVVEGLVRELVIKPEGRS</sequence>
<dbReference type="Proteomes" id="UP000298138">
    <property type="component" value="Unassembled WGS sequence"/>
</dbReference>
<dbReference type="SUPFAM" id="SSF53474">
    <property type="entry name" value="alpha/beta-Hydrolases"/>
    <property type="match status" value="1"/>
</dbReference>
<dbReference type="EMBL" id="ML220112">
    <property type="protein sequence ID" value="TGZ85339.1"/>
    <property type="molecule type" value="Genomic_DNA"/>
</dbReference>
<evidence type="ECO:0000313" key="3">
    <source>
        <dbReference type="Proteomes" id="UP000298138"/>
    </source>
</evidence>
<keyword evidence="1" id="KW-0378">Hydrolase</keyword>
<dbReference type="InterPro" id="IPR050300">
    <property type="entry name" value="GDXG_lipolytic_enzyme"/>
</dbReference>
<accession>A0A4S2N7K5</accession>
<dbReference type="PANTHER" id="PTHR48081:SF33">
    <property type="entry name" value="KYNURENINE FORMAMIDASE"/>
    <property type="match status" value="1"/>
</dbReference>
<evidence type="ECO:0000256" key="1">
    <source>
        <dbReference type="ARBA" id="ARBA00022801"/>
    </source>
</evidence>
<dbReference type="Gene3D" id="3.40.50.1820">
    <property type="entry name" value="alpha/beta hydrolase"/>
    <property type="match status" value="1"/>
</dbReference>
<gene>
    <name evidence="2" type="ORF">EX30DRAFT_337708</name>
</gene>
<reference evidence="2 3" key="1">
    <citation type="submission" date="2019-04" db="EMBL/GenBank/DDBJ databases">
        <title>Comparative genomics and transcriptomics to analyze fruiting body development in filamentous ascomycetes.</title>
        <authorList>
            <consortium name="DOE Joint Genome Institute"/>
            <person name="Lutkenhaus R."/>
            <person name="Traeger S."/>
            <person name="Breuer J."/>
            <person name="Kuo A."/>
            <person name="Lipzen A."/>
            <person name="Pangilinan J."/>
            <person name="Dilworth D."/>
            <person name="Sandor L."/>
            <person name="Poggeler S."/>
            <person name="Barry K."/>
            <person name="Grigoriev I.V."/>
            <person name="Nowrousian M."/>
        </authorList>
    </citation>
    <scope>NUCLEOTIDE SEQUENCE [LARGE SCALE GENOMIC DNA]</scope>
    <source>
        <strain evidence="2 3">CBS 389.68</strain>
    </source>
</reference>
<keyword evidence="3" id="KW-1185">Reference proteome</keyword>
<dbReference type="InterPro" id="IPR029058">
    <property type="entry name" value="AB_hydrolase_fold"/>
</dbReference>
<dbReference type="STRING" id="341454.A0A4S2N7K5"/>
<dbReference type="InParanoid" id="A0A4S2N7K5"/>
<proteinExistence type="predicted"/>
<protein>
    <submittedName>
        <fullName evidence="2">Uncharacterized protein</fullName>
    </submittedName>
</protein>
<dbReference type="PANTHER" id="PTHR48081">
    <property type="entry name" value="AB HYDROLASE SUPERFAMILY PROTEIN C4A8.06C"/>
    <property type="match status" value="1"/>
</dbReference>
<organism evidence="2 3">
    <name type="scientific">Ascodesmis nigricans</name>
    <dbReference type="NCBI Taxonomy" id="341454"/>
    <lineage>
        <taxon>Eukaryota</taxon>
        <taxon>Fungi</taxon>
        <taxon>Dikarya</taxon>
        <taxon>Ascomycota</taxon>
        <taxon>Pezizomycotina</taxon>
        <taxon>Pezizomycetes</taxon>
        <taxon>Pezizales</taxon>
        <taxon>Ascodesmidaceae</taxon>
        <taxon>Ascodesmis</taxon>
    </lineage>
</organism>
<name>A0A4S2N7K5_9PEZI</name>